<feature type="compositionally biased region" description="Polar residues" evidence="1">
    <location>
        <begin position="85"/>
        <end position="98"/>
    </location>
</feature>
<organism evidence="2 3">
    <name type="scientific">Oncorhynchus mykiss</name>
    <name type="common">Rainbow trout</name>
    <name type="synonym">Salmo gairdneri</name>
    <dbReference type="NCBI Taxonomy" id="8022"/>
    <lineage>
        <taxon>Eukaryota</taxon>
        <taxon>Metazoa</taxon>
        <taxon>Chordata</taxon>
        <taxon>Craniata</taxon>
        <taxon>Vertebrata</taxon>
        <taxon>Euteleostomi</taxon>
        <taxon>Actinopterygii</taxon>
        <taxon>Neopterygii</taxon>
        <taxon>Teleostei</taxon>
        <taxon>Protacanthopterygii</taxon>
        <taxon>Salmoniformes</taxon>
        <taxon>Salmonidae</taxon>
        <taxon>Salmoninae</taxon>
        <taxon>Oncorhynchus</taxon>
    </lineage>
</organism>
<dbReference type="PANTHER" id="PTHR10379">
    <property type="entry name" value="MTG8 ETO EIGHT TWENTY ONE PROTEIN"/>
    <property type="match status" value="1"/>
</dbReference>
<evidence type="ECO:0000313" key="2">
    <source>
        <dbReference type="EMBL" id="CDR05299.1"/>
    </source>
</evidence>
<feature type="compositionally biased region" description="Pro residues" evidence="1">
    <location>
        <begin position="100"/>
        <end position="112"/>
    </location>
</feature>
<dbReference type="Gene3D" id="6.10.250.230">
    <property type="match status" value="1"/>
</dbReference>
<name>A0A060ZHP9_ONCMY</name>
<dbReference type="STRING" id="8022.A0A060ZHP9"/>
<feature type="region of interest" description="Disordered" evidence="1">
    <location>
        <begin position="74"/>
        <end position="126"/>
    </location>
</feature>
<proteinExistence type="predicted"/>
<dbReference type="PaxDb" id="8022-A0A060ZHP9"/>
<dbReference type="AlphaFoldDB" id="A0A060ZHP9"/>
<reference evidence="2" key="2">
    <citation type="submission" date="2014-03" db="EMBL/GenBank/DDBJ databases">
        <authorList>
            <person name="Genoscope - CEA"/>
        </authorList>
    </citation>
    <scope>NUCLEOTIDE SEQUENCE</scope>
</reference>
<dbReference type="GO" id="GO:0003714">
    <property type="term" value="F:transcription corepressor activity"/>
    <property type="evidence" value="ECO:0007669"/>
    <property type="project" value="InterPro"/>
</dbReference>
<dbReference type="Proteomes" id="UP000193380">
    <property type="component" value="Unassembled WGS sequence"/>
</dbReference>
<reference evidence="2" key="1">
    <citation type="journal article" date="2014" name="Nat. Commun.">
        <title>The rainbow trout genome provides novel insights into evolution after whole-genome duplication in vertebrates.</title>
        <authorList>
            <person name="Berthelot C."/>
            <person name="Brunet F."/>
            <person name="Chalopin D."/>
            <person name="Juanchich A."/>
            <person name="Bernard M."/>
            <person name="Noel B."/>
            <person name="Bento P."/>
            <person name="Da Silva C."/>
            <person name="Labadie K."/>
            <person name="Alberti A."/>
            <person name="Aury J.M."/>
            <person name="Louis A."/>
            <person name="Dehais P."/>
            <person name="Bardou P."/>
            <person name="Montfort J."/>
            <person name="Klopp C."/>
            <person name="Cabau C."/>
            <person name="Gaspin C."/>
            <person name="Thorgaard G.H."/>
            <person name="Boussaha M."/>
            <person name="Quillet E."/>
            <person name="Guyomard R."/>
            <person name="Galiana D."/>
            <person name="Bobe J."/>
            <person name="Volff J.N."/>
            <person name="Genet C."/>
            <person name="Wincker P."/>
            <person name="Jaillon O."/>
            <person name="Roest Crollius H."/>
            <person name="Guiguen Y."/>
        </authorList>
    </citation>
    <scope>NUCLEOTIDE SEQUENCE [LARGE SCALE GENOMIC DNA]</scope>
</reference>
<sequence length="199" mass="22541">MRGRPEYNTSHSGSLVISSVWHSKTIMDFPHILGDVNNSKVSESVRFGGDTYKGNVTVWICVLFLQDQRLRERRAPPGAPGQATLHHQPQPALQSQHWPASPPPPNGLPTHPPNGLSHPNPPAPQHYRLEDMALAHHYRDAYRHTAEHREARDRHRQTAVHGARQEEVIDHRLTDREWAEEWKHLDNVRVAGVGSPVLS</sequence>
<accession>A0A060ZHP9</accession>
<dbReference type="PANTHER" id="PTHR10379:SF6">
    <property type="entry name" value="PROTEIN CBFA2T3"/>
    <property type="match status" value="1"/>
</dbReference>
<dbReference type="GO" id="GO:0005634">
    <property type="term" value="C:nucleus"/>
    <property type="evidence" value="ECO:0007669"/>
    <property type="project" value="TreeGrafter"/>
</dbReference>
<evidence type="ECO:0000313" key="3">
    <source>
        <dbReference type="Proteomes" id="UP000193380"/>
    </source>
</evidence>
<dbReference type="EMBL" id="FR967619">
    <property type="protein sequence ID" value="CDR05299.1"/>
    <property type="molecule type" value="Genomic_DNA"/>
</dbReference>
<protein>
    <submittedName>
        <fullName evidence="2">Uncharacterized protein</fullName>
    </submittedName>
</protein>
<gene>
    <name evidence="2" type="ORF">GSONMT00033690001</name>
</gene>
<evidence type="ECO:0000256" key="1">
    <source>
        <dbReference type="SAM" id="MobiDB-lite"/>
    </source>
</evidence>
<dbReference type="InterPro" id="IPR013289">
    <property type="entry name" value="CBFA2T1/2/3"/>
</dbReference>